<proteinExistence type="predicted"/>
<name>A0A7W3PBD1_9ACTN</name>
<reference evidence="1 2" key="1">
    <citation type="submission" date="2020-07" db="EMBL/GenBank/DDBJ databases">
        <title>Sequencing the genomes of 1000 actinobacteria strains.</title>
        <authorList>
            <person name="Klenk H.-P."/>
        </authorList>
    </citation>
    <scope>NUCLEOTIDE SEQUENCE [LARGE SCALE GENOMIC DNA]</scope>
    <source>
        <strain evidence="1 2">DSM 21349</strain>
    </source>
</reference>
<evidence type="ECO:0000313" key="2">
    <source>
        <dbReference type="Proteomes" id="UP000580910"/>
    </source>
</evidence>
<keyword evidence="2" id="KW-1185">Reference proteome</keyword>
<organism evidence="1 2">
    <name type="scientific">Nocardioides ginsengisegetis</name>
    <dbReference type="NCBI Taxonomy" id="661491"/>
    <lineage>
        <taxon>Bacteria</taxon>
        <taxon>Bacillati</taxon>
        <taxon>Actinomycetota</taxon>
        <taxon>Actinomycetes</taxon>
        <taxon>Propionibacteriales</taxon>
        <taxon>Nocardioidaceae</taxon>
        <taxon>Nocardioides</taxon>
    </lineage>
</organism>
<gene>
    <name evidence="1" type="ORF">FB382_004055</name>
</gene>
<sequence length="186" mass="19412">MDRSRASYAVLALLVAASLAMTVWVVGARHELGQVEAEWAGAPACTGASVKPYRDGWVIGARPAMSCRITLAVTNRSGRDVHVDSVVAPGLGSMAGGTAVARTKADTNPDGLDAELPVDRVVRDGRTVKVTLEIGFRDGACGGDDADGLLSVAHWPEVGLSLWQRTALVPADRTLYVRDASGSSCP</sequence>
<dbReference type="EMBL" id="JACGXA010000003">
    <property type="protein sequence ID" value="MBA8805710.1"/>
    <property type="molecule type" value="Genomic_DNA"/>
</dbReference>
<dbReference type="Proteomes" id="UP000580910">
    <property type="component" value="Unassembled WGS sequence"/>
</dbReference>
<accession>A0A7W3PBD1</accession>
<comment type="caution">
    <text evidence="1">The sequence shown here is derived from an EMBL/GenBank/DDBJ whole genome shotgun (WGS) entry which is preliminary data.</text>
</comment>
<dbReference type="RefSeq" id="WP_182541739.1">
    <property type="nucleotide sequence ID" value="NZ_JACGXA010000003.1"/>
</dbReference>
<evidence type="ECO:0000313" key="1">
    <source>
        <dbReference type="EMBL" id="MBA8805710.1"/>
    </source>
</evidence>
<dbReference type="AlphaFoldDB" id="A0A7W3PBD1"/>
<protein>
    <submittedName>
        <fullName evidence="1">Uncharacterized protein</fullName>
    </submittedName>
</protein>